<keyword evidence="9" id="KW-0862">Zinc</keyword>
<evidence type="ECO:0000256" key="6">
    <source>
        <dbReference type="ARBA" id="ARBA00022763"/>
    </source>
</evidence>
<dbReference type="SMART" id="SM00487">
    <property type="entry name" value="DEXDc"/>
    <property type="match status" value="1"/>
</dbReference>
<organism evidence="21 22">
    <name type="scientific">Nonomuraea indica</name>
    <dbReference type="NCBI Taxonomy" id="1581193"/>
    <lineage>
        <taxon>Bacteria</taxon>
        <taxon>Bacillati</taxon>
        <taxon>Actinomycetota</taxon>
        <taxon>Actinomycetes</taxon>
        <taxon>Streptosporangiales</taxon>
        <taxon>Streptosporangiaceae</taxon>
        <taxon>Nonomuraea</taxon>
    </lineage>
</organism>
<dbReference type="Pfam" id="PF16124">
    <property type="entry name" value="RecQ_Zn_bind"/>
    <property type="match status" value="1"/>
</dbReference>
<comment type="caution">
    <text evidence="21">The sequence shown here is derived from an EMBL/GenBank/DDBJ whole genome shotgun (WGS) entry which is preliminary data.</text>
</comment>
<dbReference type="PROSITE" id="PS51194">
    <property type="entry name" value="HELICASE_CTER"/>
    <property type="match status" value="1"/>
</dbReference>
<evidence type="ECO:0000256" key="5">
    <source>
        <dbReference type="ARBA" id="ARBA00022741"/>
    </source>
</evidence>
<evidence type="ECO:0000256" key="10">
    <source>
        <dbReference type="ARBA" id="ARBA00022840"/>
    </source>
</evidence>
<dbReference type="SUPFAM" id="SSF47819">
    <property type="entry name" value="HRDC-like"/>
    <property type="match status" value="1"/>
</dbReference>
<dbReference type="InterPro" id="IPR001650">
    <property type="entry name" value="Helicase_C-like"/>
</dbReference>
<evidence type="ECO:0000256" key="3">
    <source>
        <dbReference type="ARBA" id="ARBA00005446"/>
    </source>
</evidence>
<dbReference type="InterPro" id="IPR044876">
    <property type="entry name" value="HRDC_dom_sf"/>
</dbReference>
<evidence type="ECO:0000256" key="16">
    <source>
        <dbReference type="NCBIfam" id="TIGR01389"/>
    </source>
</evidence>
<evidence type="ECO:0000259" key="20">
    <source>
        <dbReference type="PROSITE" id="PS51194"/>
    </source>
</evidence>
<evidence type="ECO:0000256" key="11">
    <source>
        <dbReference type="ARBA" id="ARBA00023125"/>
    </source>
</evidence>
<proteinExistence type="inferred from homology"/>
<evidence type="ECO:0000256" key="1">
    <source>
        <dbReference type="ARBA" id="ARBA00001946"/>
    </source>
</evidence>
<keyword evidence="6" id="KW-0227">DNA damage</keyword>
<dbReference type="PANTHER" id="PTHR13710">
    <property type="entry name" value="DNA HELICASE RECQ FAMILY MEMBER"/>
    <property type="match status" value="1"/>
</dbReference>
<dbReference type="PANTHER" id="PTHR13710:SF105">
    <property type="entry name" value="ATP-DEPENDENT DNA HELICASE Q1"/>
    <property type="match status" value="1"/>
</dbReference>
<dbReference type="NCBIfam" id="TIGR00614">
    <property type="entry name" value="recQ_fam"/>
    <property type="match status" value="1"/>
</dbReference>
<keyword evidence="10" id="KW-0067">ATP-binding</keyword>
<dbReference type="InterPro" id="IPR004589">
    <property type="entry name" value="DNA_helicase_ATP-dep_RecQ"/>
</dbReference>
<feature type="domain" description="HRDC" evidence="18">
    <location>
        <begin position="532"/>
        <end position="604"/>
    </location>
</feature>
<dbReference type="Pfam" id="PF00270">
    <property type="entry name" value="DEAD"/>
    <property type="match status" value="1"/>
</dbReference>
<keyword evidence="14" id="KW-0413">Isomerase</keyword>
<dbReference type="CDD" id="cd17920">
    <property type="entry name" value="DEXHc_RecQ"/>
    <property type="match status" value="1"/>
</dbReference>
<accession>A0ABW8A425</accession>
<dbReference type="EMBL" id="JBITMB010000003">
    <property type="protein sequence ID" value="MFI7441528.1"/>
    <property type="molecule type" value="Genomic_DNA"/>
</dbReference>
<comment type="similarity">
    <text evidence="3">Belongs to the helicase family. RecQ subfamily.</text>
</comment>
<dbReference type="EC" id="5.6.2.4" evidence="16"/>
<dbReference type="InterPro" id="IPR027417">
    <property type="entry name" value="P-loop_NTPase"/>
</dbReference>
<evidence type="ECO:0000313" key="21">
    <source>
        <dbReference type="EMBL" id="MFI7441528.1"/>
    </source>
</evidence>
<dbReference type="CDD" id="cd18794">
    <property type="entry name" value="SF2_C_RecQ"/>
    <property type="match status" value="1"/>
</dbReference>
<evidence type="ECO:0000256" key="2">
    <source>
        <dbReference type="ARBA" id="ARBA00001947"/>
    </source>
</evidence>
<dbReference type="PROSITE" id="PS51192">
    <property type="entry name" value="HELICASE_ATP_BIND_1"/>
    <property type="match status" value="1"/>
</dbReference>
<reference evidence="21 22" key="1">
    <citation type="submission" date="2024-10" db="EMBL/GenBank/DDBJ databases">
        <title>The Natural Products Discovery Center: Release of the First 8490 Sequenced Strains for Exploring Actinobacteria Biosynthetic Diversity.</title>
        <authorList>
            <person name="Kalkreuter E."/>
            <person name="Kautsar S.A."/>
            <person name="Yang D."/>
            <person name="Bader C.D."/>
            <person name="Teijaro C.N."/>
            <person name="Fluegel L."/>
            <person name="Davis C.M."/>
            <person name="Simpson J.R."/>
            <person name="Lauterbach L."/>
            <person name="Steele A.D."/>
            <person name="Gui C."/>
            <person name="Meng S."/>
            <person name="Li G."/>
            <person name="Viehrig K."/>
            <person name="Ye F."/>
            <person name="Su P."/>
            <person name="Kiefer A.F."/>
            <person name="Nichols A."/>
            <person name="Cepeda A.J."/>
            <person name="Yan W."/>
            <person name="Fan B."/>
            <person name="Jiang Y."/>
            <person name="Adhikari A."/>
            <person name="Zheng C.-J."/>
            <person name="Schuster L."/>
            <person name="Cowan T.M."/>
            <person name="Smanski M.J."/>
            <person name="Chevrette M.G."/>
            <person name="De Carvalho L.P.S."/>
            <person name="Shen B."/>
        </authorList>
    </citation>
    <scope>NUCLEOTIDE SEQUENCE [LARGE SCALE GENOMIC DNA]</scope>
    <source>
        <strain evidence="21 22">NPDC049503</strain>
    </source>
</reference>
<keyword evidence="8 21" id="KW-0347">Helicase</keyword>
<dbReference type="Pfam" id="PF00271">
    <property type="entry name" value="Helicase_C"/>
    <property type="match status" value="1"/>
</dbReference>
<keyword evidence="22" id="KW-1185">Reference proteome</keyword>
<evidence type="ECO:0000256" key="17">
    <source>
        <dbReference type="SAM" id="MobiDB-lite"/>
    </source>
</evidence>
<comment type="cofactor">
    <cofactor evidence="2">
        <name>Zn(2+)</name>
        <dbReference type="ChEBI" id="CHEBI:29105"/>
    </cofactor>
</comment>
<feature type="region of interest" description="Disordered" evidence="17">
    <location>
        <begin position="506"/>
        <end position="525"/>
    </location>
</feature>
<dbReference type="PROSITE" id="PS50967">
    <property type="entry name" value="HRDC"/>
    <property type="match status" value="1"/>
</dbReference>
<evidence type="ECO:0000256" key="12">
    <source>
        <dbReference type="ARBA" id="ARBA00023172"/>
    </source>
</evidence>
<keyword evidence="11" id="KW-0238">DNA-binding</keyword>
<dbReference type="GO" id="GO:0004386">
    <property type="term" value="F:helicase activity"/>
    <property type="evidence" value="ECO:0007669"/>
    <property type="project" value="UniProtKB-KW"/>
</dbReference>
<dbReference type="SMART" id="SM00341">
    <property type="entry name" value="HRDC"/>
    <property type="match status" value="1"/>
</dbReference>
<dbReference type="SUPFAM" id="SSF52540">
    <property type="entry name" value="P-loop containing nucleoside triphosphate hydrolases"/>
    <property type="match status" value="2"/>
</dbReference>
<dbReference type="Pfam" id="PF09382">
    <property type="entry name" value="RQC"/>
    <property type="match status" value="1"/>
</dbReference>
<dbReference type="Gene3D" id="3.40.50.300">
    <property type="entry name" value="P-loop containing nucleotide triphosphate hydrolases"/>
    <property type="match status" value="2"/>
</dbReference>
<dbReference type="InterPro" id="IPR002121">
    <property type="entry name" value="HRDC_dom"/>
</dbReference>
<dbReference type="InterPro" id="IPR006293">
    <property type="entry name" value="DNA_helicase_ATP-dep_RecQ_bac"/>
</dbReference>
<feature type="domain" description="Helicase ATP-binding" evidence="19">
    <location>
        <begin position="25"/>
        <end position="193"/>
    </location>
</feature>
<feature type="domain" description="Helicase C-terminal" evidence="20">
    <location>
        <begin position="214"/>
        <end position="363"/>
    </location>
</feature>
<evidence type="ECO:0000313" key="22">
    <source>
        <dbReference type="Proteomes" id="UP001612928"/>
    </source>
</evidence>
<dbReference type="InterPro" id="IPR018982">
    <property type="entry name" value="RQC_domain"/>
</dbReference>
<keyword evidence="12" id="KW-0233">DNA recombination</keyword>
<dbReference type="Proteomes" id="UP001612928">
    <property type="component" value="Unassembled WGS sequence"/>
</dbReference>
<dbReference type="InterPro" id="IPR010997">
    <property type="entry name" value="HRDC-like_sf"/>
</dbReference>
<dbReference type="Pfam" id="PF00570">
    <property type="entry name" value="HRDC"/>
    <property type="match status" value="1"/>
</dbReference>
<dbReference type="Gene3D" id="1.10.10.10">
    <property type="entry name" value="Winged helix-like DNA-binding domain superfamily/Winged helix DNA-binding domain"/>
    <property type="match status" value="1"/>
</dbReference>
<keyword evidence="4" id="KW-0479">Metal-binding</keyword>
<name>A0ABW8A425_9ACTN</name>
<evidence type="ECO:0000256" key="4">
    <source>
        <dbReference type="ARBA" id="ARBA00022723"/>
    </source>
</evidence>
<dbReference type="SMART" id="SM00956">
    <property type="entry name" value="RQC"/>
    <property type="match status" value="1"/>
</dbReference>
<dbReference type="InterPro" id="IPR011545">
    <property type="entry name" value="DEAD/DEAH_box_helicase_dom"/>
</dbReference>
<evidence type="ECO:0000259" key="19">
    <source>
        <dbReference type="PROSITE" id="PS51192"/>
    </source>
</evidence>
<evidence type="ECO:0000256" key="14">
    <source>
        <dbReference type="ARBA" id="ARBA00023235"/>
    </source>
</evidence>
<keyword evidence="13" id="KW-0234">DNA repair</keyword>
<evidence type="ECO:0000256" key="8">
    <source>
        <dbReference type="ARBA" id="ARBA00022806"/>
    </source>
</evidence>
<dbReference type="NCBIfam" id="TIGR01389">
    <property type="entry name" value="recQ"/>
    <property type="match status" value="1"/>
</dbReference>
<comment type="cofactor">
    <cofactor evidence="1">
        <name>Mg(2+)</name>
        <dbReference type="ChEBI" id="CHEBI:18420"/>
    </cofactor>
</comment>
<dbReference type="InterPro" id="IPR014001">
    <property type="entry name" value="Helicase_ATP-bd"/>
</dbReference>
<dbReference type="SMART" id="SM00490">
    <property type="entry name" value="HELICc"/>
    <property type="match status" value="1"/>
</dbReference>
<dbReference type="Gene3D" id="1.10.150.80">
    <property type="entry name" value="HRDC domain"/>
    <property type="match status" value="1"/>
</dbReference>
<comment type="catalytic activity">
    <reaction evidence="15">
        <text>Couples ATP hydrolysis with the unwinding of duplex DNA by translocating in the 3'-5' direction.</text>
        <dbReference type="EC" id="5.6.2.4"/>
    </reaction>
</comment>
<evidence type="ECO:0000256" key="15">
    <source>
        <dbReference type="ARBA" id="ARBA00034617"/>
    </source>
</evidence>
<evidence type="ECO:0000256" key="7">
    <source>
        <dbReference type="ARBA" id="ARBA00022801"/>
    </source>
</evidence>
<dbReference type="RefSeq" id="WP_397021418.1">
    <property type="nucleotide sequence ID" value="NZ_JBITMB010000003.1"/>
</dbReference>
<evidence type="ECO:0000256" key="13">
    <source>
        <dbReference type="ARBA" id="ARBA00023204"/>
    </source>
</evidence>
<keyword evidence="5" id="KW-0547">Nucleotide-binding</keyword>
<dbReference type="InterPro" id="IPR036388">
    <property type="entry name" value="WH-like_DNA-bd_sf"/>
</dbReference>
<dbReference type="InterPro" id="IPR032284">
    <property type="entry name" value="RecQ_Zn-bd"/>
</dbReference>
<keyword evidence="7" id="KW-0378">Hydrolase</keyword>
<protein>
    <recommendedName>
        <fullName evidence="16">DNA helicase RecQ</fullName>
        <ecNumber evidence="16">5.6.2.4</ecNumber>
    </recommendedName>
</protein>
<sequence length="604" mass="65840">MDTPIEVLRRIFGYDSFRPGQQEIIEHLVAGGDALVLMPTGGGKSLCYQIPALVRPGTGVVVSPLIALMQDQVDALTALGVRAGFLNSTQDFGERQAVEAAFLAGELDLLYLAPERLRVEATLRLLAKGEISLFAIDEAHCVSQWGHDFRPDYLTLSGLHERWPGVPRIALTATATPATHAEISSRLGLDQARHFVAGFDRPNIHYRVTAKSEPKRQLLEFLRSEHPGDAGIVYCLSRSSVEKIAAFLADNGIPAVPYHAGLDAATRAAHQARFLREDGLVVVATIAFGMGIDKPDVRFVAHLDLPKSVEGYYQETGRAGRDRLPATAWMAYGLQDVVQHRRLALEGDEAHRRRQVLHLDAMLALCETVGCRRVMLLDYFGQKDSAPCGNCDTCQSPPESWDGTVPAQKLLSTVWRLDRERRQRFGVGHIVDILLGKKTAKVLQHGHDSLTVFGVGGELGNADWHGVARQLLAQGLLAVEPDHGTLVLTDTSGDVLGGRREVRLRRDAPRPARTRASGTSNGAGARPVVELPEEAVPLFERLRAWRAATAKEQGVPAYVIFHDATLREIATLSPSSLAELGKVNGVGENKLAKYGEQVLETIAS</sequence>
<evidence type="ECO:0000259" key="18">
    <source>
        <dbReference type="PROSITE" id="PS50967"/>
    </source>
</evidence>
<evidence type="ECO:0000256" key="9">
    <source>
        <dbReference type="ARBA" id="ARBA00022833"/>
    </source>
</evidence>
<gene>
    <name evidence="21" type="primary">recQ</name>
    <name evidence="21" type="ORF">ACIBP5_16345</name>
</gene>